<dbReference type="PANTHER" id="PTHR31798">
    <property type="entry name" value="HYDROXYPROLINE-RICH GLYCOPROTEIN-LIKE"/>
    <property type="match status" value="1"/>
</dbReference>
<name>A0A2S3GXU9_9POAL</name>
<dbReference type="EMBL" id="CM008047">
    <property type="protein sequence ID" value="PAN11044.1"/>
    <property type="molecule type" value="Genomic_DNA"/>
</dbReference>
<evidence type="ECO:0000313" key="2">
    <source>
        <dbReference type="EMBL" id="PAN11044.1"/>
    </source>
</evidence>
<feature type="region of interest" description="Disordered" evidence="1">
    <location>
        <begin position="321"/>
        <end position="353"/>
    </location>
</feature>
<protein>
    <submittedName>
        <fullName evidence="2">Uncharacterized protein</fullName>
    </submittedName>
</protein>
<organism evidence="2">
    <name type="scientific">Panicum hallii</name>
    <dbReference type="NCBI Taxonomy" id="206008"/>
    <lineage>
        <taxon>Eukaryota</taxon>
        <taxon>Viridiplantae</taxon>
        <taxon>Streptophyta</taxon>
        <taxon>Embryophyta</taxon>
        <taxon>Tracheophyta</taxon>
        <taxon>Spermatophyta</taxon>
        <taxon>Magnoliopsida</taxon>
        <taxon>Liliopsida</taxon>
        <taxon>Poales</taxon>
        <taxon>Poaceae</taxon>
        <taxon>PACMAD clade</taxon>
        <taxon>Panicoideae</taxon>
        <taxon>Panicodae</taxon>
        <taxon>Paniceae</taxon>
        <taxon>Panicinae</taxon>
        <taxon>Panicum</taxon>
        <taxon>Panicum sect. Panicum</taxon>
    </lineage>
</organism>
<dbReference type="Proteomes" id="UP000243499">
    <property type="component" value="Chromosome 2"/>
</dbReference>
<feature type="region of interest" description="Disordered" evidence="1">
    <location>
        <begin position="23"/>
        <end position="43"/>
    </location>
</feature>
<proteinExistence type="predicted"/>
<dbReference type="AlphaFoldDB" id="A0A2S3GXU9"/>
<dbReference type="Gramene" id="PAN11044">
    <property type="protein sequence ID" value="PAN11044"/>
    <property type="gene ID" value="PAHAL_2G135700"/>
</dbReference>
<evidence type="ECO:0000256" key="1">
    <source>
        <dbReference type="SAM" id="MobiDB-lite"/>
    </source>
</evidence>
<reference evidence="2" key="1">
    <citation type="submission" date="2018-04" db="EMBL/GenBank/DDBJ databases">
        <title>WGS assembly of Panicum hallii.</title>
        <authorList>
            <person name="Lovell J."/>
            <person name="Jenkins J."/>
            <person name="Lowry D."/>
            <person name="Mamidi S."/>
            <person name="Sreedasyam A."/>
            <person name="Weng X."/>
            <person name="Barry K."/>
            <person name="Bonette J."/>
            <person name="Campitelli B."/>
            <person name="Daum C."/>
            <person name="Gordon S."/>
            <person name="Gould B."/>
            <person name="Lipzen A."/>
            <person name="Macqueen A."/>
            <person name="Palacio-Mejia J."/>
            <person name="Plott C."/>
            <person name="Shakirov E."/>
            <person name="Shu S."/>
            <person name="Yoshinaga Y."/>
            <person name="Zane M."/>
            <person name="Rokhsar D."/>
            <person name="Grimwood J."/>
            <person name="Schmutz J."/>
            <person name="Juenger T."/>
        </authorList>
    </citation>
    <scope>NUCLEOTIDE SEQUENCE [LARGE SCALE GENOMIC DNA]</scope>
    <source>
        <strain evidence="2">FIL2</strain>
    </source>
</reference>
<gene>
    <name evidence="2" type="ORF">PAHAL_2G135700</name>
</gene>
<dbReference type="InterPro" id="IPR040420">
    <property type="entry name" value="At1g76660-like"/>
</dbReference>
<accession>A0A2S3GXU9</accession>
<dbReference type="PANTHER" id="PTHR31798:SF5">
    <property type="entry name" value="HYDROXYPROLINE-RICH GLYCOPROTEIN FAMILY PROTEIN"/>
    <property type="match status" value="1"/>
</dbReference>
<sequence length="399" mass="41155">MGSKVGSDQIGFDGTEELGKIISSAAFPPHPWRDASPGPASLSSFRLPRKEIRKRMQRQQDDGTVNAAAIVLAAAARTTSTGHLQLRQQLDDDDLASCAATRKTRWWSRLRARLACFRPHGHPQRIADASPEPGAAIAEHAAAGSTGLFHIARHAPQPAVAFVAPPPSPASSALTSGSPSPAVLVNANISSSSYSSPTASIFAVGPYAREPQQLVSPPAFSAGLTEPSTAPLTPPAEAACSPHLLATTPSSPEVPFARFLWHPVAAADHHQQQHFSGGGGAEGLLNAYQLQPGSPILVSPGSTSSSPPSWTVGHPVRARNEGLPLLDGGRIPITEEGGDCGSGSASRNDDTHDDEVAKTGGEFVFGSNVDAAAGGEVGGGGSLALADATEQWPFHLAHG</sequence>